<proteinExistence type="predicted"/>
<gene>
    <name evidence="1" type="ORF">CVT24_003264</name>
</gene>
<dbReference type="OrthoDB" id="2104739at2759"/>
<name>A0A409YXI9_9AGAR</name>
<dbReference type="Proteomes" id="UP000284842">
    <property type="component" value="Unassembled WGS sequence"/>
</dbReference>
<reference evidence="1 2" key="1">
    <citation type="journal article" date="2018" name="Evol. Lett.">
        <title>Horizontal gene cluster transfer increased hallucinogenic mushroom diversity.</title>
        <authorList>
            <person name="Reynolds H.T."/>
            <person name="Vijayakumar V."/>
            <person name="Gluck-Thaler E."/>
            <person name="Korotkin H.B."/>
            <person name="Matheny P.B."/>
            <person name="Slot J.C."/>
        </authorList>
    </citation>
    <scope>NUCLEOTIDE SEQUENCE [LARGE SCALE GENOMIC DNA]</scope>
    <source>
        <strain evidence="1 2">2629</strain>
    </source>
</reference>
<dbReference type="InParanoid" id="A0A409YXI9"/>
<dbReference type="EMBL" id="NHTK01000351">
    <property type="protein sequence ID" value="PPR07722.1"/>
    <property type="molecule type" value="Genomic_DNA"/>
</dbReference>
<accession>A0A409YXI9</accession>
<feature type="non-terminal residue" evidence="1">
    <location>
        <position position="264"/>
    </location>
</feature>
<evidence type="ECO:0000313" key="2">
    <source>
        <dbReference type="Proteomes" id="UP000284842"/>
    </source>
</evidence>
<comment type="caution">
    <text evidence="1">The sequence shown here is derived from an EMBL/GenBank/DDBJ whole genome shotgun (WGS) entry which is preliminary data.</text>
</comment>
<protein>
    <submittedName>
        <fullName evidence="1">Uncharacterized protein</fullName>
    </submittedName>
</protein>
<dbReference type="AlphaFoldDB" id="A0A409YXI9"/>
<organism evidence="1 2">
    <name type="scientific">Panaeolus cyanescens</name>
    <dbReference type="NCBI Taxonomy" id="181874"/>
    <lineage>
        <taxon>Eukaryota</taxon>
        <taxon>Fungi</taxon>
        <taxon>Dikarya</taxon>
        <taxon>Basidiomycota</taxon>
        <taxon>Agaricomycotina</taxon>
        <taxon>Agaricomycetes</taxon>
        <taxon>Agaricomycetidae</taxon>
        <taxon>Agaricales</taxon>
        <taxon>Agaricineae</taxon>
        <taxon>Galeropsidaceae</taxon>
        <taxon>Panaeolus</taxon>
    </lineage>
</organism>
<keyword evidence="2" id="KW-1185">Reference proteome</keyword>
<sequence>MRFLDTQQIPDSLPLNPYNETISPIWYKAYNTCLTEESRVSQLESRYIRLCGYLILEAPTDTARTFKFISNIIVDKCHADSVLLIFSMRLFHYILEQTIRSHKADNNSGYTVLPTLNITDDENPALLQKAMERSGMYCEISQTVDIDVYETQMLNASIEERMKPIPTSYLDLIRIIPPYTNKTLITHSEGNTTPNSPDADADADEVSLLTVFDFIRGYGGFDIEPLIPHPSDPSQTPLSNALIVARSGILPRFGSMALWLEPIS</sequence>
<evidence type="ECO:0000313" key="1">
    <source>
        <dbReference type="EMBL" id="PPR07722.1"/>
    </source>
</evidence>